<dbReference type="SUPFAM" id="SSF109604">
    <property type="entry name" value="HD-domain/PDEase-like"/>
    <property type="match status" value="1"/>
</dbReference>
<accession>A0ABS9QHV6</accession>
<evidence type="ECO:0008006" key="3">
    <source>
        <dbReference type="Google" id="ProtNLM"/>
    </source>
</evidence>
<proteinExistence type="predicted"/>
<organism evidence="1 2">
    <name type="scientific">Mesorhizobium retamae</name>
    <dbReference type="NCBI Taxonomy" id="2912854"/>
    <lineage>
        <taxon>Bacteria</taxon>
        <taxon>Pseudomonadati</taxon>
        <taxon>Pseudomonadota</taxon>
        <taxon>Alphaproteobacteria</taxon>
        <taxon>Hyphomicrobiales</taxon>
        <taxon>Phyllobacteriaceae</taxon>
        <taxon>Mesorhizobium</taxon>
    </lineage>
</organism>
<gene>
    <name evidence="1" type="ORF">L4923_18575</name>
</gene>
<dbReference type="RefSeq" id="WP_239367797.1">
    <property type="nucleotide sequence ID" value="NZ_JAKREW010000020.1"/>
</dbReference>
<reference evidence="1 2" key="1">
    <citation type="submission" date="2022-02" db="EMBL/GenBank/DDBJ databases">
        <title>Draft genome sequence of Mezorhizobium retamae strain IRAMC:0171 isolated from Retama raetam nodules.</title>
        <authorList>
            <person name="Bengaied R."/>
            <person name="Sbissi I."/>
            <person name="Huber K."/>
            <person name="Ghodbane F."/>
            <person name="Nouioui I."/>
            <person name="Tarhouni M."/>
            <person name="Gtari M."/>
        </authorList>
    </citation>
    <scope>NUCLEOTIDE SEQUENCE [LARGE SCALE GENOMIC DNA]</scope>
    <source>
        <strain evidence="1 2">IRAMC:0171</strain>
    </source>
</reference>
<sequence>MITDNLARQHVEHNPDDLATAAFGPLHMYGIHECERELVIPLALGRRLPVGANDNATIPTTDVCQVAGAATERNSYKNPRSVNITDWAKPKDRGPYITTYTGRFYFNDPRPEDFEIEDIAHSLAMTRRYSGHGRREYTTAEHSVHVYRWLVAQAASLDTRLAGLVHDAPEPLSGFNDVASPRKKTCSAIAAAESLIWRKAIAPKFDLPEHIPGAVHEADKRICHDEMTQNLWEVDPNVGPPLGVELEFWPFERARAEFLRAFYEVQRQRQEQARAAA</sequence>
<keyword evidence="2" id="KW-1185">Reference proteome</keyword>
<evidence type="ECO:0000313" key="1">
    <source>
        <dbReference type="EMBL" id="MCG7507037.1"/>
    </source>
</evidence>
<dbReference type="Proteomes" id="UP001201701">
    <property type="component" value="Unassembled WGS sequence"/>
</dbReference>
<name>A0ABS9QHV6_9HYPH</name>
<evidence type="ECO:0000313" key="2">
    <source>
        <dbReference type="Proteomes" id="UP001201701"/>
    </source>
</evidence>
<comment type="caution">
    <text evidence="1">The sequence shown here is derived from an EMBL/GenBank/DDBJ whole genome shotgun (WGS) entry which is preliminary data.</text>
</comment>
<dbReference type="EMBL" id="JAKREW010000020">
    <property type="protein sequence ID" value="MCG7507037.1"/>
    <property type="molecule type" value="Genomic_DNA"/>
</dbReference>
<protein>
    <recommendedName>
        <fullName evidence="3">HD/PDEase domain-containing protein</fullName>
    </recommendedName>
</protein>
<dbReference type="Gene3D" id="1.10.3210.10">
    <property type="entry name" value="Hypothetical protein af1432"/>
    <property type="match status" value="1"/>
</dbReference>